<reference evidence="5 6" key="1">
    <citation type="submission" date="2017-01" db="EMBL/GenBank/DDBJ databases">
        <title>Genome Sequencing of a Marine Spirillum, Oceanospirillum multiglobuliferum ATCC 33336, from Japan.</title>
        <authorList>
            <person name="Carney J.G."/>
            <person name="Trachtenberg A.M."/>
            <person name="Rheaume B.A."/>
            <person name="Linnane J.D."/>
            <person name="Pitts N.L."/>
            <person name="Mykles D.L."/>
            <person name="Maclea K.S."/>
        </authorList>
    </citation>
    <scope>NUCLEOTIDE SEQUENCE [LARGE SCALE GENOMIC DNA]</scope>
    <source>
        <strain evidence="5 6">ATCC 33336</strain>
    </source>
</reference>
<evidence type="ECO:0000313" key="6">
    <source>
        <dbReference type="Proteomes" id="UP000191418"/>
    </source>
</evidence>
<comment type="caution">
    <text evidence="5">The sequence shown here is derived from an EMBL/GenBank/DDBJ whole genome shotgun (WGS) entry which is preliminary data.</text>
</comment>
<organism evidence="5 6">
    <name type="scientific">Oceanospirillum multiglobuliferum</name>
    <dbReference type="NCBI Taxonomy" id="64969"/>
    <lineage>
        <taxon>Bacteria</taxon>
        <taxon>Pseudomonadati</taxon>
        <taxon>Pseudomonadota</taxon>
        <taxon>Gammaproteobacteria</taxon>
        <taxon>Oceanospirillales</taxon>
        <taxon>Oceanospirillaceae</taxon>
        <taxon>Oceanospirillum</taxon>
    </lineage>
</organism>
<keyword evidence="2 4" id="KW-0489">Methyltransferase</keyword>
<dbReference type="Proteomes" id="UP000191418">
    <property type="component" value="Unassembled WGS sequence"/>
</dbReference>
<dbReference type="InterPro" id="IPR029063">
    <property type="entry name" value="SAM-dependent_MTases_sf"/>
</dbReference>
<comment type="function">
    <text evidence="4">Exhibits S-adenosyl-L-methionine-dependent methyltransferase activity.</text>
</comment>
<dbReference type="InterPro" id="IPR011610">
    <property type="entry name" value="SAM_mthyl_Trfase_ML2640-like"/>
</dbReference>
<dbReference type="STRING" id="64969.SAMN02745127_00074"/>
<evidence type="ECO:0000256" key="4">
    <source>
        <dbReference type="RuleBase" id="RU362030"/>
    </source>
</evidence>
<keyword evidence="4" id="KW-0949">S-adenosyl-L-methionine</keyword>
<dbReference type="PANTHER" id="PTHR43619">
    <property type="entry name" value="S-ADENOSYL-L-METHIONINE-DEPENDENT METHYLTRANSFERASE YKTD-RELATED"/>
    <property type="match status" value="1"/>
</dbReference>
<evidence type="ECO:0000256" key="2">
    <source>
        <dbReference type="ARBA" id="ARBA00022603"/>
    </source>
</evidence>
<dbReference type="AlphaFoldDB" id="A0A1T4KGJ0"/>
<dbReference type="Gene3D" id="3.40.50.150">
    <property type="entry name" value="Vaccinia Virus protein VP39"/>
    <property type="match status" value="1"/>
</dbReference>
<dbReference type="GO" id="GO:0032259">
    <property type="term" value="P:methylation"/>
    <property type="evidence" value="ECO:0007669"/>
    <property type="project" value="UniProtKB-KW"/>
</dbReference>
<dbReference type="EC" id="2.1.1.-" evidence="4"/>
<dbReference type="Pfam" id="PF04072">
    <property type="entry name" value="LCM"/>
    <property type="match status" value="1"/>
</dbReference>
<evidence type="ECO:0000313" key="5">
    <source>
        <dbReference type="EMBL" id="OPX56028.1"/>
    </source>
</evidence>
<dbReference type="GO" id="GO:0008168">
    <property type="term" value="F:methyltransferase activity"/>
    <property type="evidence" value="ECO:0007669"/>
    <property type="project" value="UniProtKB-UniRule"/>
</dbReference>
<dbReference type="InterPro" id="IPR007213">
    <property type="entry name" value="Ppm1/Ppm2/Tcmp"/>
</dbReference>
<name>A0A1T4KGJ0_9GAMM</name>
<evidence type="ECO:0000256" key="1">
    <source>
        <dbReference type="ARBA" id="ARBA00008138"/>
    </source>
</evidence>
<dbReference type="EMBL" id="MTSM01000005">
    <property type="protein sequence ID" value="OPX56028.1"/>
    <property type="molecule type" value="Genomic_DNA"/>
</dbReference>
<evidence type="ECO:0000256" key="3">
    <source>
        <dbReference type="ARBA" id="ARBA00022679"/>
    </source>
</evidence>
<keyword evidence="6" id="KW-1185">Reference proteome</keyword>
<dbReference type="RefSeq" id="WP_078743706.1">
    <property type="nucleotide sequence ID" value="NZ_FUXG01000001.1"/>
</dbReference>
<dbReference type="OrthoDB" id="9806164at2"/>
<sequence>MKDDQASATAYTVLQGVLFSASKPELRGLVAPEMKEACEQILSASYEGQKRLQQLKSPLFRAMAPAIESLMMPGITLHYVLRKRYIRDAVEQAIAEGVTQVINLGAGFDTLAWELHVRYPQVNFIELDHPATGAQKKKALFDKSPSNLHLLAVDFSQTDARTALSEYSGFDAGRNTFYICEGVLMYLDRADVDRLFSGLKQLTGAGSRFVYTCVVPMNSADNNCGALLKLYLKFKNEPLNWMIEQQEQADFVEQQGYQLNEIANTNVLRERYLKGISHSTLHQGEYLVSTTALAD</sequence>
<keyword evidence="3" id="KW-0808">Transferase</keyword>
<dbReference type="PANTHER" id="PTHR43619:SF2">
    <property type="entry name" value="S-ADENOSYL-L-METHIONINE-DEPENDENT METHYLTRANSFERASES SUPERFAMILY PROTEIN"/>
    <property type="match status" value="1"/>
</dbReference>
<protein>
    <recommendedName>
        <fullName evidence="4">S-adenosyl-L-methionine-dependent methyltransferase</fullName>
        <ecNumber evidence="4">2.1.1.-</ecNumber>
    </recommendedName>
</protein>
<dbReference type="NCBIfam" id="TIGR00027">
    <property type="entry name" value="mthyl_TIGR00027"/>
    <property type="match status" value="1"/>
</dbReference>
<gene>
    <name evidence="5" type="ORF">BTE48_05570</name>
</gene>
<comment type="similarity">
    <text evidence="1 4">Belongs to the UPF0677 family.</text>
</comment>
<proteinExistence type="inferred from homology"/>
<accession>A0A1T4KGJ0</accession>
<dbReference type="SUPFAM" id="SSF53335">
    <property type="entry name" value="S-adenosyl-L-methionine-dependent methyltransferases"/>
    <property type="match status" value="1"/>
</dbReference>